<dbReference type="Proteomes" id="UP001321473">
    <property type="component" value="Unassembled WGS sequence"/>
</dbReference>
<reference evidence="1 2" key="1">
    <citation type="journal article" date="2023" name="Arcadia Sci">
        <title>De novo assembly of a long-read Amblyomma americanum tick genome.</title>
        <authorList>
            <person name="Chou S."/>
            <person name="Poskanzer K.E."/>
            <person name="Rollins M."/>
            <person name="Thuy-Boun P.S."/>
        </authorList>
    </citation>
    <scope>NUCLEOTIDE SEQUENCE [LARGE SCALE GENOMIC DNA]</scope>
    <source>
        <strain evidence="1">F_SG_1</strain>
        <tissue evidence="1">Salivary glands</tissue>
    </source>
</reference>
<gene>
    <name evidence="1" type="ORF">V5799_029316</name>
</gene>
<sequence length="92" mass="10009">MLEQTEEMKLKRALFEPDVQELRTQLNAQRATPIVEGVFNFSSLFRSTCAGRLVALDVGTVACSQSLCSLYQNVSPAGHIIKISADHRTGGG</sequence>
<proteinExistence type="predicted"/>
<evidence type="ECO:0000313" key="1">
    <source>
        <dbReference type="EMBL" id="KAK8777340.1"/>
    </source>
</evidence>
<evidence type="ECO:0000313" key="2">
    <source>
        <dbReference type="Proteomes" id="UP001321473"/>
    </source>
</evidence>
<keyword evidence="2" id="KW-1185">Reference proteome</keyword>
<protein>
    <submittedName>
        <fullName evidence="1">Uncharacterized protein</fullName>
    </submittedName>
</protein>
<dbReference type="AlphaFoldDB" id="A0AAQ4ERR2"/>
<name>A0AAQ4ERR2_AMBAM</name>
<dbReference type="EMBL" id="JARKHS020011963">
    <property type="protein sequence ID" value="KAK8777340.1"/>
    <property type="molecule type" value="Genomic_DNA"/>
</dbReference>
<comment type="caution">
    <text evidence="1">The sequence shown here is derived from an EMBL/GenBank/DDBJ whole genome shotgun (WGS) entry which is preliminary data.</text>
</comment>
<organism evidence="1 2">
    <name type="scientific">Amblyomma americanum</name>
    <name type="common">Lone star tick</name>
    <dbReference type="NCBI Taxonomy" id="6943"/>
    <lineage>
        <taxon>Eukaryota</taxon>
        <taxon>Metazoa</taxon>
        <taxon>Ecdysozoa</taxon>
        <taxon>Arthropoda</taxon>
        <taxon>Chelicerata</taxon>
        <taxon>Arachnida</taxon>
        <taxon>Acari</taxon>
        <taxon>Parasitiformes</taxon>
        <taxon>Ixodida</taxon>
        <taxon>Ixodoidea</taxon>
        <taxon>Ixodidae</taxon>
        <taxon>Amblyomminae</taxon>
        <taxon>Amblyomma</taxon>
    </lineage>
</organism>
<accession>A0AAQ4ERR2</accession>